<accession>A0A182XER5</accession>
<evidence type="ECO:0000256" key="4">
    <source>
        <dbReference type="ARBA" id="ARBA00022833"/>
    </source>
</evidence>
<dbReference type="InterPro" id="IPR051066">
    <property type="entry name" value="Trans_reg/Corepressor"/>
</dbReference>
<dbReference type="InterPro" id="IPR017884">
    <property type="entry name" value="SANT_dom"/>
</dbReference>
<evidence type="ECO:0000256" key="1">
    <source>
        <dbReference type="ARBA" id="ARBA00004123"/>
    </source>
</evidence>
<dbReference type="AlphaFoldDB" id="A0A182XER5"/>
<dbReference type="GO" id="GO:0000118">
    <property type="term" value="C:histone deacetylase complex"/>
    <property type="evidence" value="ECO:0007669"/>
    <property type="project" value="TreeGrafter"/>
</dbReference>
<keyword evidence="3" id="KW-0863">Zinc-finger</keyword>
<feature type="domain" description="SANT" evidence="11">
    <location>
        <begin position="136"/>
        <end position="186"/>
    </location>
</feature>
<keyword evidence="2" id="KW-0479">Metal-binding</keyword>
<dbReference type="Proteomes" id="UP000076407">
    <property type="component" value="Unassembled WGS sequence"/>
</dbReference>
<dbReference type="Pfam" id="PF01448">
    <property type="entry name" value="ELM2"/>
    <property type="match status" value="1"/>
</dbReference>
<evidence type="ECO:0000256" key="6">
    <source>
        <dbReference type="ARBA" id="ARBA00023125"/>
    </source>
</evidence>
<dbReference type="GO" id="GO:0008270">
    <property type="term" value="F:zinc ion binding"/>
    <property type="evidence" value="ECO:0007669"/>
    <property type="project" value="UniProtKB-KW"/>
</dbReference>
<dbReference type="GO" id="GO:0005667">
    <property type="term" value="C:transcription regulator complex"/>
    <property type="evidence" value="ECO:0007669"/>
    <property type="project" value="TreeGrafter"/>
</dbReference>
<dbReference type="PROSITE" id="PS51156">
    <property type="entry name" value="ELM2"/>
    <property type="match status" value="1"/>
</dbReference>
<dbReference type="Gene3D" id="4.10.1240.50">
    <property type="match status" value="1"/>
</dbReference>
<keyword evidence="6" id="KW-0238">DNA-binding</keyword>
<keyword evidence="7" id="KW-0804">Transcription</keyword>
<dbReference type="PANTHER" id="PTHR16089">
    <property type="entry name" value="REST COREPRESSOR COREST PROTEIN-RELATED"/>
    <property type="match status" value="1"/>
</dbReference>
<dbReference type="GO" id="GO:0003714">
    <property type="term" value="F:transcription corepressor activity"/>
    <property type="evidence" value="ECO:0007669"/>
    <property type="project" value="TreeGrafter"/>
</dbReference>
<dbReference type="VEuPathDB" id="VectorBase:AQUA008318"/>
<dbReference type="PROSITE" id="PS51293">
    <property type="entry name" value="SANT"/>
    <property type="match status" value="1"/>
</dbReference>
<evidence type="ECO:0000259" key="11">
    <source>
        <dbReference type="PROSITE" id="PS51293"/>
    </source>
</evidence>
<evidence type="ECO:0000313" key="13">
    <source>
        <dbReference type="Proteomes" id="UP000076407"/>
    </source>
</evidence>
<keyword evidence="13" id="KW-1185">Reference proteome</keyword>
<reference evidence="12" key="1">
    <citation type="submission" date="2020-05" db="UniProtKB">
        <authorList>
            <consortium name="EnsemblMetazoa"/>
        </authorList>
    </citation>
    <scope>IDENTIFICATION</scope>
    <source>
        <strain evidence="12">SANGQUA</strain>
    </source>
</reference>
<dbReference type="Gene3D" id="1.10.10.60">
    <property type="entry name" value="Homeodomain-like"/>
    <property type="match status" value="1"/>
</dbReference>
<dbReference type="EnsemblMetazoa" id="AQUA008318-RA">
    <property type="protein sequence ID" value="AQUA008318-PA"/>
    <property type="gene ID" value="AQUA008318"/>
</dbReference>
<evidence type="ECO:0000259" key="10">
    <source>
        <dbReference type="PROSITE" id="PS51156"/>
    </source>
</evidence>
<dbReference type="GO" id="GO:0003677">
    <property type="term" value="F:DNA binding"/>
    <property type="evidence" value="ECO:0007669"/>
    <property type="project" value="UniProtKB-KW"/>
</dbReference>
<dbReference type="FunFam" id="1.10.10.60:FF:000012">
    <property type="entry name" value="Metastasis-associated 1 family, member 3"/>
    <property type="match status" value="1"/>
</dbReference>
<keyword evidence="8" id="KW-0539">Nucleus</keyword>
<evidence type="ECO:0000256" key="8">
    <source>
        <dbReference type="ARBA" id="ARBA00023242"/>
    </source>
</evidence>
<evidence type="ECO:0008006" key="14">
    <source>
        <dbReference type="Google" id="ProtNLM"/>
    </source>
</evidence>
<evidence type="ECO:0000313" key="12">
    <source>
        <dbReference type="EnsemblMetazoa" id="AQUA008318-PA"/>
    </source>
</evidence>
<dbReference type="InterPro" id="IPR000949">
    <property type="entry name" value="ELM2_dom"/>
</dbReference>
<evidence type="ECO:0000256" key="7">
    <source>
        <dbReference type="ARBA" id="ARBA00023163"/>
    </source>
</evidence>
<organism evidence="12 13">
    <name type="scientific">Anopheles quadriannulatus</name>
    <name type="common">Mosquito</name>
    <dbReference type="NCBI Taxonomy" id="34691"/>
    <lineage>
        <taxon>Eukaryota</taxon>
        <taxon>Metazoa</taxon>
        <taxon>Ecdysozoa</taxon>
        <taxon>Arthropoda</taxon>
        <taxon>Hexapoda</taxon>
        <taxon>Insecta</taxon>
        <taxon>Pterygota</taxon>
        <taxon>Neoptera</taxon>
        <taxon>Endopterygota</taxon>
        <taxon>Diptera</taxon>
        <taxon>Nematocera</taxon>
        <taxon>Culicoidea</taxon>
        <taxon>Culicidae</taxon>
        <taxon>Anophelinae</taxon>
        <taxon>Anopheles</taxon>
    </lineage>
</organism>
<dbReference type="InterPro" id="IPR009057">
    <property type="entry name" value="Homeodomain-like_sf"/>
</dbReference>
<dbReference type="SMART" id="SM01189">
    <property type="entry name" value="ELM2"/>
    <property type="match status" value="1"/>
</dbReference>
<evidence type="ECO:0000256" key="3">
    <source>
        <dbReference type="ARBA" id="ARBA00022771"/>
    </source>
</evidence>
<keyword evidence="5" id="KW-0805">Transcription regulation</keyword>
<protein>
    <recommendedName>
        <fullName evidence="14">SANT domain-containing protein</fullName>
    </recommendedName>
</protein>
<evidence type="ECO:0000256" key="2">
    <source>
        <dbReference type="ARBA" id="ARBA00022723"/>
    </source>
</evidence>
<comment type="subcellular location">
    <subcellularLocation>
        <location evidence="1">Nucleus</location>
    </subcellularLocation>
</comment>
<feature type="domain" description="ELM2" evidence="10">
    <location>
        <begin position="49"/>
        <end position="135"/>
    </location>
</feature>
<feature type="compositionally biased region" description="Polar residues" evidence="9">
    <location>
        <begin position="231"/>
        <end position="246"/>
    </location>
</feature>
<feature type="compositionally biased region" description="Polar residues" evidence="9">
    <location>
        <begin position="16"/>
        <end position="25"/>
    </location>
</feature>
<proteinExistence type="predicted"/>
<keyword evidence="4" id="KW-0862">Zinc</keyword>
<feature type="compositionally biased region" description="Polar residues" evidence="9">
    <location>
        <begin position="35"/>
        <end position="49"/>
    </location>
</feature>
<dbReference type="SUPFAM" id="SSF46689">
    <property type="entry name" value="Homeodomain-like"/>
    <property type="match status" value="1"/>
</dbReference>
<dbReference type="GO" id="GO:0006357">
    <property type="term" value="P:regulation of transcription by RNA polymerase II"/>
    <property type="evidence" value="ECO:0007669"/>
    <property type="project" value="TreeGrafter"/>
</dbReference>
<evidence type="ECO:0000256" key="9">
    <source>
        <dbReference type="SAM" id="MobiDB-lite"/>
    </source>
</evidence>
<feature type="region of interest" description="Disordered" evidence="9">
    <location>
        <begin position="1"/>
        <end position="84"/>
    </location>
</feature>
<feature type="region of interest" description="Disordered" evidence="9">
    <location>
        <begin position="196"/>
        <end position="268"/>
    </location>
</feature>
<sequence>MEMLPSDGESNEGQEKLNNPSSDSAASGLAEEAKISSSSTDTRPRTNVETARVGSAYQADIPEFVSPNRRRPEERQNEPDVPVWLPQENIPDAALQEFLTAAKGRNSFNDEQAMALLYRKGYNLERTYNALTSYIVYHETWAEEQRVLFAEAYYMYGKNFHLYQRILPNKSLHSIVQYYYKWKNDPSAPRIKSKILKRKRSAVSARGRGSALMPSTSRAGMHGDGAGTSGGNIPNGETGSIPNTNDPVHGESDEGDGVPSRGEDHHRR</sequence>
<dbReference type="PANTHER" id="PTHR16089:SF28">
    <property type="entry name" value="REST COREPRESSOR"/>
    <property type="match status" value="1"/>
</dbReference>
<evidence type="ECO:0000256" key="5">
    <source>
        <dbReference type="ARBA" id="ARBA00023015"/>
    </source>
</evidence>
<name>A0A182XER5_ANOQN</name>
<dbReference type="STRING" id="34691.A0A182XER5"/>